<evidence type="ECO:0000256" key="7">
    <source>
        <dbReference type="ARBA" id="ARBA00022989"/>
    </source>
</evidence>
<evidence type="ECO:0000256" key="5">
    <source>
        <dbReference type="ARBA" id="ARBA00022519"/>
    </source>
</evidence>
<dbReference type="PANTHER" id="PTHR33529">
    <property type="entry name" value="SLR0882 PROTEIN-RELATED"/>
    <property type="match status" value="1"/>
</dbReference>
<dbReference type="NCBIfam" id="TIGR04407">
    <property type="entry name" value="LptF_YjgP"/>
    <property type="match status" value="1"/>
</dbReference>
<keyword evidence="7 9" id="KW-1133">Transmembrane helix</keyword>
<evidence type="ECO:0000256" key="6">
    <source>
        <dbReference type="ARBA" id="ARBA00022692"/>
    </source>
</evidence>
<keyword evidence="6 9" id="KW-0812">Transmembrane</keyword>
<feature type="transmembrane region" description="Helical" evidence="9">
    <location>
        <begin position="266"/>
        <end position="285"/>
    </location>
</feature>
<comment type="subcellular location">
    <subcellularLocation>
        <location evidence="1">Cell inner membrane</location>
        <topology evidence="1">Multi-pass membrane protein</topology>
    </subcellularLocation>
</comment>
<keyword evidence="8 9" id="KW-0472">Membrane</keyword>
<evidence type="ECO:0000256" key="8">
    <source>
        <dbReference type="ARBA" id="ARBA00023136"/>
    </source>
</evidence>
<proteinExistence type="predicted"/>
<feature type="transmembrane region" description="Helical" evidence="9">
    <location>
        <begin position="48"/>
        <end position="72"/>
    </location>
</feature>
<keyword evidence="3" id="KW-0813">Transport</keyword>
<dbReference type="InterPro" id="IPR030922">
    <property type="entry name" value="LptF"/>
</dbReference>
<keyword evidence="4" id="KW-1003">Cell membrane</keyword>
<evidence type="ECO:0000256" key="4">
    <source>
        <dbReference type="ARBA" id="ARBA00022475"/>
    </source>
</evidence>
<evidence type="ECO:0000313" key="10">
    <source>
        <dbReference type="EMBL" id="NRT55980.1"/>
    </source>
</evidence>
<sequence>MLFDSTLRKDLSRSFGGTLVVILTIVLTMMLIRTLGMAAGGEVSPQDVVLLLGYTALGQLPTMLSLSLYVAVVSVLTRMYRDSEMAVWFSSGVSLARFVRPVLRFAVPVLVAVVALMLLVWPWANRNSAELRARYDRRSDLSRVAPGQFQTSGDGRRVFFLDKQSPDSRDGRDIFILDQHDGKESVTTARAGRIELREDGRRELVLTQGARTDLDTGGDTRTISRFERYVVRIDEKAAAALAELPPKAQDTLALLGTTTPKGRGELVWRFGMIATAVNLLLWGLGLASGGPRGGNNWVMLVALLGFVVYFNLVSLSQAWVASGRMPVAGALLGVHGAMFAGALLLLGWRIGGGLRRLPLPWRGRG</sequence>
<dbReference type="Pfam" id="PF03739">
    <property type="entry name" value="LptF_LptG"/>
    <property type="match status" value="1"/>
</dbReference>
<accession>A0ABX2G110</accession>
<feature type="transmembrane region" description="Helical" evidence="9">
    <location>
        <begin position="15"/>
        <end position="36"/>
    </location>
</feature>
<comment type="caution">
    <text evidence="10">The sequence shown here is derived from an EMBL/GenBank/DDBJ whole genome shotgun (WGS) entry which is preliminary data.</text>
</comment>
<evidence type="ECO:0000256" key="1">
    <source>
        <dbReference type="ARBA" id="ARBA00004429"/>
    </source>
</evidence>
<dbReference type="EMBL" id="JABSNM010000006">
    <property type="protein sequence ID" value="NRT55980.1"/>
    <property type="molecule type" value="Genomic_DNA"/>
</dbReference>
<gene>
    <name evidence="10" type="ORF">HNQ01_001715</name>
</gene>
<dbReference type="RefSeq" id="WP_173804955.1">
    <property type="nucleotide sequence ID" value="NZ_JABSNM010000006.1"/>
</dbReference>
<keyword evidence="5" id="KW-0997">Cell inner membrane</keyword>
<organism evidence="10 11">
    <name type="scientific">Sphaerotilus uruguayifluvii</name>
    <dbReference type="NCBI Taxonomy" id="2735897"/>
    <lineage>
        <taxon>Bacteria</taxon>
        <taxon>Pseudomonadati</taxon>
        <taxon>Pseudomonadota</taxon>
        <taxon>Betaproteobacteria</taxon>
        <taxon>Burkholderiales</taxon>
        <taxon>Sphaerotilaceae</taxon>
        <taxon>Sphaerotilus</taxon>
    </lineage>
</organism>
<feature type="transmembrane region" description="Helical" evidence="9">
    <location>
        <begin position="327"/>
        <end position="350"/>
    </location>
</feature>
<reference evidence="10 11" key="1">
    <citation type="submission" date="2020-05" db="EMBL/GenBank/DDBJ databases">
        <title>Genomic Encyclopedia of Type Strains, Phase IV (KMG-V): Genome sequencing to study the core and pangenomes of soil and plant-associated prokaryotes.</title>
        <authorList>
            <person name="Whitman W."/>
        </authorList>
    </citation>
    <scope>NUCLEOTIDE SEQUENCE [LARGE SCALE GENOMIC DNA]</scope>
    <source>
        <strain evidence="10 11">C29</strain>
    </source>
</reference>
<evidence type="ECO:0000256" key="2">
    <source>
        <dbReference type="ARBA" id="ARBA00014213"/>
    </source>
</evidence>
<keyword evidence="11" id="KW-1185">Reference proteome</keyword>
<evidence type="ECO:0000313" key="11">
    <source>
        <dbReference type="Proteomes" id="UP001516061"/>
    </source>
</evidence>
<protein>
    <recommendedName>
        <fullName evidence="2">Lipopolysaccharide export system permease protein LptF</fullName>
    </recommendedName>
</protein>
<evidence type="ECO:0000256" key="3">
    <source>
        <dbReference type="ARBA" id="ARBA00022448"/>
    </source>
</evidence>
<dbReference type="InterPro" id="IPR005495">
    <property type="entry name" value="LptG/LptF_permease"/>
</dbReference>
<evidence type="ECO:0000256" key="9">
    <source>
        <dbReference type="SAM" id="Phobius"/>
    </source>
</evidence>
<dbReference type="Proteomes" id="UP001516061">
    <property type="component" value="Unassembled WGS sequence"/>
</dbReference>
<feature type="transmembrane region" description="Helical" evidence="9">
    <location>
        <begin position="105"/>
        <end position="124"/>
    </location>
</feature>
<name>A0ABX2G110_9BURK</name>
<dbReference type="PANTHER" id="PTHR33529:SF7">
    <property type="entry name" value="LIPOPOLYSACCHARIDE EXPORT SYSTEM PERMEASE PROTEIN LPTF"/>
    <property type="match status" value="1"/>
</dbReference>
<feature type="transmembrane region" description="Helical" evidence="9">
    <location>
        <begin position="297"/>
        <end position="315"/>
    </location>
</feature>